<keyword evidence="2" id="KW-1185">Reference proteome</keyword>
<name>A0AA39JSN2_9AGAR</name>
<dbReference type="EMBL" id="JAUEPT010000010">
    <property type="protein sequence ID" value="KAK0448192.1"/>
    <property type="molecule type" value="Genomic_DNA"/>
</dbReference>
<evidence type="ECO:0000313" key="1">
    <source>
        <dbReference type="EMBL" id="KAK0448192.1"/>
    </source>
</evidence>
<comment type="caution">
    <text evidence="1">The sequence shown here is derived from an EMBL/GenBank/DDBJ whole genome shotgun (WGS) entry which is preliminary data.</text>
</comment>
<evidence type="ECO:0000313" key="2">
    <source>
        <dbReference type="Proteomes" id="UP001175226"/>
    </source>
</evidence>
<proteinExistence type="predicted"/>
<dbReference type="AlphaFoldDB" id="A0AA39JSN2"/>
<accession>A0AA39JSN2</accession>
<sequence length="52" mass="5827">DSAPLRAKEIQGHRHLLTFLDGPKTCLGKAFALTELKVSVEKEYVQCRLPAF</sequence>
<evidence type="ECO:0008006" key="3">
    <source>
        <dbReference type="Google" id="ProtNLM"/>
    </source>
</evidence>
<reference evidence="1" key="1">
    <citation type="submission" date="2023-06" db="EMBL/GenBank/DDBJ databases">
        <authorList>
            <consortium name="Lawrence Berkeley National Laboratory"/>
            <person name="Ahrendt S."/>
            <person name="Sahu N."/>
            <person name="Indic B."/>
            <person name="Wong-Bajracharya J."/>
            <person name="Merenyi Z."/>
            <person name="Ke H.-M."/>
            <person name="Monk M."/>
            <person name="Kocsube S."/>
            <person name="Drula E."/>
            <person name="Lipzen A."/>
            <person name="Balint B."/>
            <person name="Henrissat B."/>
            <person name="Andreopoulos B."/>
            <person name="Martin F.M."/>
            <person name="Harder C.B."/>
            <person name="Rigling D."/>
            <person name="Ford K.L."/>
            <person name="Foster G.D."/>
            <person name="Pangilinan J."/>
            <person name="Papanicolaou A."/>
            <person name="Barry K."/>
            <person name="LaButti K."/>
            <person name="Viragh M."/>
            <person name="Koriabine M."/>
            <person name="Yan M."/>
            <person name="Riley R."/>
            <person name="Champramary S."/>
            <person name="Plett K.L."/>
            <person name="Tsai I.J."/>
            <person name="Slot J."/>
            <person name="Sipos G."/>
            <person name="Plett J."/>
            <person name="Nagy L.G."/>
            <person name="Grigoriev I.V."/>
        </authorList>
    </citation>
    <scope>NUCLEOTIDE SEQUENCE</scope>
    <source>
        <strain evidence="1">FPL87.14</strain>
    </source>
</reference>
<feature type="non-terminal residue" evidence="1">
    <location>
        <position position="1"/>
    </location>
</feature>
<gene>
    <name evidence="1" type="ORF">EV421DRAFT_1705921</name>
</gene>
<organism evidence="1 2">
    <name type="scientific">Armillaria borealis</name>
    <dbReference type="NCBI Taxonomy" id="47425"/>
    <lineage>
        <taxon>Eukaryota</taxon>
        <taxon>Fungi</taxon>
        <taxon>Dikarya</taxon>
        <taxon>Basidiomycota</taxon>
        <taxon>Agaricomycotina</taxon>
        <taxon>Agaricomycetes</taxon>
        <taxon>Agaricomycetidae</taxon>
        <taxon>Agaricales</taxon>
        <taxon>Marasmiineae</taxon>
        <taxon>Physalacriaceae</taxon>
        <taxon>Armillaria</taxon>
    </lineage>
</organism>
<protein>
    <recommendedName>
        <fullName evidence="3">Cytochrome P450</fullName>
    </recommendedName>
</protein>
<dbReference type="Proteomes" id="UP001175226">
    <property type="component" value="Unassembled WGS sequence"/>
</dbReference>